<gene>
    <name evidence="1" type="ORF">COLO4_28389</name>
</gene>
<sequence>MGLLSIIRKIKRKERERRILMVRVRYAFIQVQQQPDHCMFKMAPTGVRTEEAIVVLKVICLKTQHQDSATSKDLLLKVTWLSSCY</sequence>
<dbReference type="EMBL" id="AWUE01019891">
    <property type="protein sequence ID" value="OMO71060.1"/>
    <property type="molecule type" value="Genomic_DNA"/>
</dbReference>
<dbReference type="Proteomes" id="UP000187203">
    <property type="component" value="Unassembled WGS sequence"/>
</dbReference>
<reference evidence="2" key="1">
    <citation type="submission" date="2013-09" db="EMBL/GenBank/DDBJ databases">
        <title>Corchorus olitorius genome sequencing.</title>
        <authorList>
            <person name="Alam M."/>
            <person name="Haque M.S."/>
            <person name="Islam M.S."/>
            <person name="Emdad E.M."/>
            <person name="Islam M.M."/>
            <person name="Ahmed B."/>
            <person name="Halim A."/>
            <person name="Hossen Q.M.M."/>
            <person name="Hossain M.Z."/>
            <person name="Ahmed R."/>
            <person name="Khan M.M."/>
            <person name="Islam R."/>
            <person name="Rashid M.M."/>
            <person name="Khan S.A."/>
            <person name="Rahman M.S."/>
            <person name="Alam M."/>
            <person name="Yahiya A.S."/>
            <person name="Khan M.S."/>
            <person name="Azam M.S."/>
            <person name="Haque T."/>
            <person name="Lashkar M.Z.H."/>
            <person name="Akhand A.I."/>
            <person name="Morshed G."/>
            <person name="Roy S."/>
            <person name="Uddin K.S."/>
            <person name="Rabeya T."/>
            <person name="Hossain A.S."/>
            <person name="Chowdhury A."/>
            <person name="Snigdha A.R."/>
            <person name="Mortoza M.S."/>
            <person name="Matin S.A."/>
            <person name="Hoque S.M.E."/>
            <person name="Islam M.K."/>
            <person name="Roy D.K."/>
            <person name="Haider R."/>
            <person name="Moosa M.M."/>
            <person name="Elias S.M."/>
            <person name="Hasan A.M."/>
            <person name="Jahan S."/>
            <person name="Shafiuddin M."/>
            <person name="Mahmood N."/>
            <person name="Shommy N.S."/>
        </authorList>
    </citation>
    <scope>NUCLEOTIDE SEQUENCE [LARGE SCALE GENOMIC DNA]</scope>
    <source>
        <strain evidence="2">cv. O-4</strain>
    </source>
</reference>
<proteinExistence type="predicted"/>
<comment type="caution">
    <text evidence="1">The sequence shown here is derived from an EMBL/GenBank/DDBJ whole genome shotgun (WGS) entry which is preliminary data.</text>
</comment>
<dbReference type="AlphaFoldDB" id="A0A1R3HLB1"/>
<accession>A0A1R3HLB1</accession>
<protein>
    <submittedName>
        <fullName evidence="1">Monoglyceride lipase</fullName>
    </submittedName>
</protein>
<organism evidence="1 2">
    <name type="scientific">Corchorus olitorius</name>
    <dbReference type="NCBI Taxonomy" id="93759"/>
    <lineage>
        <taxon>Eukaryota</taxon>
        <taxon>Viridiplantae</taxon>
        <taxon>Streptophyta</taxon>
        <taxon>Embryophyta</taxon>
        <taxon>Tracheophyta</taxon>
        <taxon>Spermatophyta</taxon>
        <taxon>Magnoliopsida</taxon>
        <taxon>eudicotyledons</taxon>
        <taxon>Gunneridae</taxon>
        <taxon>Pentapetalae</taxon>
        <taxon>rosids</taxon>
        <taxon>malvids</taxon>
        <taxon>Malvales</taxon>
        <taxon>Malvaceae</taxon>
        <taxon>Grewioideae</taxon>
        <taxon>Apeibeae</taxon>
        <taxon>Corchorus</taxon>
    </lineage>
</organism>
<dbReference type="OrthoDB" id="1748518at2759"/>
<name>A0A1R3HLB1_9ROSI</name>
<evidence type="ECO:0000313" key="1">
    <source>
        <dbReference type="EMBL" id="OMO71060.1"/>
    </source>
</evidence>
<keyword evidence="2" id="KW-1185">Reference proteome</keyword>
<evidence type="ECO:0000313" key="2">
    <source>
        <dbReference type="Proteomes" id="UP000187203"/>
    </source>
</evidence>